<evidence type="ECO:0000256" key="4">
    <source>
        <dbReference type="ARBA" id="ARBA00022833"/>
    </source>
</evidence>
<proteinExistence type="predicted"/>
<dbReference type="GO" id="GO:0006281">
    <property type="term" value="P:DNA repair"/>
    <property type="evidence" value="ECO:0007669"/>
    <property type="project" value="UniProtKB-KW"/>
</dbReference>
<dbReference type="Proteomes" id="UP000316621">
    <property type="component" value="Chromosome 5"/>
</dbReference>
<dbReference type="Pfam" id="PF07496">
    <property type="entry name" value="zf-CW"/>
    <property type="match status" value="1"/>
</dbReference>
<sequence>MGEPTDSVKAMIQKLFSGASKTKRPRFFDDDFEEGCHPDSQRKSQKLDDHFTKDWVAAPLNYSISLGRSYEWSFAAIAQLVDNAQDAQATRFQHTNLPIITYHKQRSFLEMDGSIQSEAFADRRLKAIKEFLPINEDFIDWQSRKESDDLTEDQDILIRSRFTRSRPGHFVRSFAKTVSSSSSSSFDIQVPLDYSLRSFLEVIYLNPRMKIYVQGSLVNCRPLAKSLHNTKIVNTRIKEKQVQLTLGLCGRDCIYWNCGIFLYLRGRLIEAYKRVGSMVHSGEPGLVGVIDVTDIMNDGDDAVFLESTKEAFRFCKAYKELEEWLGRKTNEYIDENYIETLHAEWCNNFKPDHELAQCDKCRKWRILNSHFDIKTLPEEWYCCMPPYSGICETPEEVVDHGISAVGGKRSRFYGPWDRNLPS</sequence>
<accession>A0A4Y7JU71</accession>
<reference evidence="7 8" key="1">
    <citation type="journal article" date="2018" name="Science">
        <title>The opium poppy genome and morphinan production.</title>
        <authorList>
            <person name="Guo L."/>
            <person name="Winzer T."/>
            <person name="Yang X."/>
            <person name="Li Y."/>
            <person name="Ning Z."/>
            <person name="He Z."/>
            <person name="Teodor R."/>
            <person name="Lu Y."/>
            <person name="Bowser T.A."/>
            <person name="Graham I.A."/>
            <person name="Ye K."/>
        </authorList>
    </citation>
    <scope>NUCLEOTIDE SEQUENCE [LARGE SCALE GENOMIC DNA]</scope>
    <source>
        <strain evidence="8">cv. HN1</strain>
        <tissue evidence="7">Leaves</tissue>
    </source>
</reference>
<dbReference type="GO" id="GO:0016887">
    <property type="term" value="F:ATP hydrolysis activity"/>
    <property type="evidence" value="ECO:0007669"/>
    <property type="project" value="InterPro"/>
</dbReference>
<evidence type="ECO:0000256" key="5">
    <source>
        <dbReference type="ARBA" id="ARBA00023204"/>
    </source>
</evidence>
<dbReference type="Gene3D" id="3.30.40.100">
    <property type="match status" value="1"/>
</dbReference>
<feature type="domain" description="CW-type" evidence="6">
    <location>
        <begin position="339"/>
        <end position="399"/>
    </location>
</feature>
<dbReference type="GO" id="GO:0008270">
    <property type="term" value="F:zinc ion binding"/>
    <property type="evidence" value="ECO:0007669"/>
    <property type="project" value="UniProtKB-KW"/>
</dbReference>
<keyword evidence="8" id="KW-1185">Reference proteome</keyword>
<gene>
    <name evidence="7" type="ORF">C5167_025351</name>
</gene>
<evidence type="ECO:0000259" key="6">
    <source>
        <dbReference type="PROSITE" id="PS51050"/>
    </source>
</evidence>
<evidence type="ECO:0000313" key="8">
    <source>
        <dbReference type="Proteomes" id="UP000316621"/>
    </source>
</evidence>
<dbReference type="PANTHER" id="PTHR23336:SF11">
    <property type="entry name" value="OS06G0622000 PROTEIN"/>
    <property type="match status" value="1"/>
</dbReference>
<evidence type="ECO:0000256" key="2">
    <source>
        <dbReference type="ARBA" id="ARBA00022763"/>
    </source>
</evidence>
<dbReference type="PANTHER" id="PTHR23336">
    <property type="entry name" value="ZINC FINGER CW-TYPE COILED-COIL DOMAIN PROTEIN 3"/>
    <property type="match status" value="1"/>
</dbReference>
<keyword evidence="1" id="KW-0479">Metal-binding</keyword>
<name>A0A4Y7JU71_PAPSO</name>
<keyword evidence="4" id="KW-0862">Zinc</keyword>
<dbReference type="OMA" id="YSGICET"/>
<keyword evidence="5" id="KW-0234">DNA repair</keyword>
<keyword evidence="2" id="KW-0227">DNA damage</keyword>
<organism evidence="7 8">
    <name type="scientific">Papaver somniferum</name>
    <name type="common">Opium poppy</name>
    <dbReference type="NCBI Taxonomy" id="3469"/>
    <lineage>
        <taxon>Eukaryota</taxon>
        <taxon>Viridiplantae</taxon>
        <taxon>Streptophyta</taxon>
        <taxon>Embryophyta</taxon>
        <taxon>Tracheophyta</taxon>
        <taxon>Spermatophyta</taxon>
        <taxon>Magnoliopsida</taxon>
        <taxon>Ranunculales</taxon>
        <taxon>Papaveraceae</taxon>
        <taxon>Papaveroideae</taxon>
        <taxon>Papaver</taxon>
    </lineage>
</organism>
<dbReference type="GO" id="GO:0005634">
    <property type="term" value="C:nucleus"/>
    <property type="evidence" value="ECO:0007669"/>
    <property type="project" value="TreeGrafter"/>
</dbReference>
<dbReference type="InterPro" id="IPR011124">
    <property type="entry name" value="Znf_CW"/>
</dbReference>
<dbReference type="InterPro" id="IPR045261">
    <property type="entry name" value="MORC_ATPase"/>
</dbReference>
<keyword evidence="3" id="KW-0863">Zinc-finger</keyword>
<dbReference type="EMBL" id="CM010719">
    <property type="protein sequence ID" value="RZC63592.1"/>
    <property type="molecule type" value="Genomic_DNA"/>
</dbReference>
<dbReference type="AlphaFoldDB" id="A0A4Y7JU71"/>
<evidence type="ECO:0000256" key="3">
    <source>
        <dbReference type="ARBA" id="ARBA00022771"/>
    </source>
</evidence>
<dbReference type="PROSITE" id="PS51050">
    <property type="entry name" value="ZF_CW"/>
    <property type="match status" value="1"/>
</dbReference>
<protein>
    <recommendedName>
        <fullName evidence="6">CW-type domain-containing protein</fullName>
    </recommendedName>
</protein>
<dbReference type="InterPro" id="IPR041006">
    <property type="entry name" value="Morc_S5"/>
</dbReference>
<evidence type="ECO:0000313" key="7">
    <source>
        <dbReference type="EMBL" id="RZC63592.1"/>
    </source>
</evidence>
<dbReference type="Gramene" id="RZC63592">
    <property type="protein sequence ID" value="RZC63592"/>
    <property type="gene ID" value="C5167_025351"/>
</dbReference>
<evidence type="ECO:0000256" key="1">
    <source>
        <dbReference type="ARBA" id="ARBA00022723"/>
    </source>
</evidence>
<dbReference type="Pfam" id="PF17942">
    <property type="entry name" value="Morc6_S5"/>
    <property type="match status" value="1"/>
</dbReference>